<feature type="signal peptide" evidence="1">
    <location>
        <begin position="1"/>
        <end position="20"/>
    </location>
</feature>
<dbReference type="PANTHER" id="PTHR37953">
    <property type="entry name" value="UPF0127 PROTEIN MJ1496"/>
    <property type="match status" value="1"/>
</dbReference>
<evidence type="ECO:0000256" key="1">
    <source>
        <dbReference type="SAM" id="SignalP"/>
    </source>
</evidence>
<reference evidence="2 3" key="1">
    <citation type="submission" date="2012-11" db="EMBL/GenBank/DDBJ databases">
        <title>Whole genome sequence of Acidocella aminolytica 101 = DSM 11237.</title>
        <authorList>
            <person name="Azuma Y."/>
            <person name="Higashiura N."/>
            <person name="Hirakawa H."/>
            <person name="Matsushita K."/>
        </authorList>
    </citation>
    <scope>NUCLEOTIDE SEQUENCE [LARGE SCALE GENOMIC DNA]</scope>
    <source>
        <strain evidence="3">101 / DSM 11237</strain>
    </source>
</reference>
<keyword evidence="1" id="KW-0732">Signal</keyword>
<organism evidence="2 3">
    <name type="scientific">Acidocella aminolytica 101 = DSM 11237</name>
    <dbReference type="NCBI Taxonomy" id="1120923"/>
    <lineage>
        <taxon>Bacteria</taxon>
        <taxon>Pseudomonadati</taxon>
        <taxon>Pseudomonadota</taxon>
        <taxon>Alphaproteobacteria</taxon>
        <taxon>Acetobacterales</taxon>
        <taxon>Acidocellaceae</taxon>
        <taxon>Acidocella</taxon>
    </lineage>
</organism>
<dbReference type="Proteomes" id="UP000032668">
    <property type="component" value="Unassembled WGS sequence"/>
</dbReference>
<dbReference type="RefSeq" id="WP_048877794.1">
    <property type="nucleotide sequence ID" value="NZ_BANC01000020.1"/>
</dbReference>
<dbReference type="InterPro" id="IPR003795">
    <property type="entry name" value="DUF192"/>
</dbReference>
<evidence type="ECO:0008006" key="4">
    <source>
        <dbReference type="Google" id="ProtNLM"/>
    </source>
</evidence>
<name>A0A0D6PEP7_9PROT</name>
<evidence type="ECO:0000313" key="3">
    <source>
        <dbReference type="Proteomes" id="UP000032668"/>
    </source>
</evidence>
<accession>A0A0D6PEP7</accession>
<sequence length="161" mass="17355">MKIFTPALVAGLFVGHLAFAQTVNDDPTGPQPKLPTEPLQIKTVTGKTYDFTVELPTTPQEQATGEMFRTSIPANEGMLFVWTKPQVSQMWMKNCPVPEDMVFIGADGKIVAIAENTVPYSLKNISSGVPVKATLELQGGITAKYNINVGDQVIAKPFSGS</sequence>
<dbReference type="Pfam" id="PF02643">
    <property type="entry name" value="DUF192"/>
    <property type="match status" value="1"/>
</dbReference>
<keyword evidence="3" id="KW-1185">Reference proteome</keyword>
<dbReference type="OrthoDB" id="9808290at2"/>
<gene>
    <name evidence="2" type="ORF">Aam_020_103</name>
</gene>
<proteinExistence type="predicted"/>
<protein>
    <recommendedName>
        <fullName evidence="4">DUF192 domain-containing protein</fullName>
    </recommendedName>
</protein>
<dbReference type="AlphaFoldDB" id="A0A0D6PEP7"/>
<dbReference type="PANTHER" id="PTHR37953:SF1">
    <property type="entry name" value="UPF0127 PROTEIN MJ1496"/>
    <property type="match status" value="1"/>
</dbReference>
<comment type="caution">
    <text evidence="2">The sequence shown here is derived from an EMBL/GenBank/DDBJ whole genome shotgun (WGS) entry which is preliminary data.</text>
</comment>
<dbReference type="EMBL" id="BANC01000020">
    <property type="protein sequence ID" value="GAN79339.1"/>
    <property type="molecule type" value="Genomic_DNA"/>
</dbReference>
<dbReference type="STRING" id="1120923.SAMN02746095_00333"/>
<feature type="chain" id="PRO_5010219534" description="DUF192 domain-containing protein" evidence="1">
    <location>
        <begin position="21"/>
        <end position="161"/>
    </location>
</feature>
<dbReference type="InterPro" id="IPR038695">
    <property type="entry name" value="Saro_0823-like_sf"/>
</dbReference>
<evidence type="ECO:0000313" key="2">
    <source>
        <dbReference type="EMBL" id="GAN79339.1"/>
    </source>
</evidence>
<dbReference type="Gene3D" id="2.60.120.1140">
    <property type="entry name" value="Protein of unknown function DUF192"/>
    <property type="match status" value="1"/>
</dbReference>